<accession>A0A8X6Q674</accession>
<reference evidence="2" key="1">
    <citation type="submission" date="2020-08" db="EMBL/GenBank/DDBJ databases">
        <title>Multicomponent nature underlies the extraordinary mechanical properties of spider dragline silk.</title>
        <authorList>
            <person name="Kono N."/>
            <person name="Nakamura H."/>
            <person name="Mori M."/>
            <person name="Yoshida Y."/>
            <person name="Ohtoshi R."/>
            <person name="Malay A.D."/>
            <person name="Moran D.A.P."/>
            <person name="Tomita M."/>
            <person name="Numata K."/>
            <person name="Arakawa K."/>
        </authorList>
    </citation>
    <scope>NUCLEOTIDE SEQUENCE</scope>
</reference>
<dbReference type="AlphaFoldDB" id="A0A8X6Q674"/>
<name>A0A8X6Q674_NEPPI</name>
<sequence>MVLNRELSVPQVPPRTEDTSPPPPLDHPSEIKGRTSPMKTLGLRNPLPAMGRSKAILAWYVNCPNQRLPAGLALSAGHSCVLLFLCQKK</sequence>
<evidence type="ECO:0000313" key="2">
    <source>
        <dbReference type="EMBL" id="GFU02617.1"/>
    </source>
</evidence>
<keyword evidence="3" id="KW-1185">Reference proteome</keyword>
<gene>
    <name evidence="2" type="ORF">NPIL_288951</name>
</gene>
<comment type="caution">
    <text evidence="2">The sequence shown here is derived from an EMBL/GenBank/DDBJ whole genome shotgun (WGS) entry which is preliminary data.</text>
</comment>
<organism evidence="2 3">
    <name type="scientific">Nephila pilipes</name>
    <name type="common">Giant wood spider</name>
    <name type="synonym">Nephila maculata</name>
    <dbReference type="NCBI Taxonomy" id="299642"/>
    <lineage>
        <taxon>Eukaryota</taxon>
        <taxon>Metazoa</taxon>
        <taxon>Ecdysozoa</taxon>
        <taxon>Arthropoda</taxon>
        <taxon>Chelicerata</taxon>
        <taxon>Arachnida</taxon>
        <taxon>Araneae</taxon>
        <taxon>Araneomorphae</taxon>
        <taxon>Entelegynae</taxon>
        <taxon>Araneoidea</taxon>
        <taxon>Nephilidae</taxon>
        <taxon>Nephila</taxon>
    </lineage>
</organism>
<protein>
    <submittedName>
        <fullName evidence="2">Uncharacterized protein</fullName>
    </submittedName>
</protein>
<evidence type="ECO:0000256" key="1">
    <source>
        <dbReference type="SAM" id="MobiDB-lite"/>
    </source>
</evidence>
<dbReference type="EMBL" id="BMAW01123278">
    <property type="protein sequence ID" value="GFU02617.1"/>
    <property type="molecule type" value="Genomic_DNA"/>
</dbReference>
<proteinExistence type="predicted"/>
<feature type="region of interest" description="Disordered" evidence="1">
    <location>
        <begin position="1"/>
        <end position="45"/>
    </location>
</feature>
<evidence type="ECO:0000313" key="3">
    <source>
        <dbReference type="Proteomes" id="UP000887013"/>
    </source>
</evidence>
<dbReference type="Proteomes" id="UP000887013">
    <property type="component" value="Unassembled WGS sequence"/>
</dbReference>